<keyword evidence="4" id="KW-0732">Signal</keyword>
<keyword evidence="3" id="KW-0677">Repeat</keyword>
<dbReference type="EMBL" id="JAHRIM010052982">
    <property type="protein sequence ID" value="MEQ2269769.1"/>
    <property type="molecule type" value="Genomic_DNA"/>
</dbReference>
<evidence type="ECO:0000313" key="5">
    <source>
        <dbReference type="EMBL" id="MEQ2269769.1"/>
    </source>
</evidence>
<dbReference type="PANTHER" id="PTHR24113:SF12">
    <property type="entry name" value="RAN GTPASE-ACTIVATING PROTEIN 1"/>
    <property type="match status" value="1"/>
</dbReference>
<feature type="signal peptide" evidence="4">
    <location>
        <begin position="1"/>
        <end position="24"/>
    </location>
</feature>
<dbReference type="InterPro" id="IPR027038">
    <property type="entry name" value="RanGap"/>
</dbReference>
<keyword evidence="6" id="KW-1185">Reference proteome</keyword>
<dbReference type="Proteomes" id="UP001444071">
    <property type="component" value="Unassembled WGS sequence"/>
</dbReference>
<name>A0ABV0WKZ6_9TELE</name>
<evidence type="ECO:0000256" key="2">
    <source>
        <dbReference type="ARBA" id="ARBA00022614"/>
    </source>
</evidence>
<comment type="caution">
    <text evidence="5">The sequence shown here is derived from an EMBL/GenBank/DDBJ whole genome shotgun (WGS) entry which is preliminary data.</text>
</comment>
<proteinExistence type="predicted"/>
<dbReference type="SMART" id="SM00368">
    <property type="entry name" value="LRR_RI"/>
    <property type="match status" value="3"/>
</dbReference>
<evidence type="ECO:0000313" key="6">
    <source>
        <dbReference type="Proteomes" id="UP001444071"/>
    </source>
</evidence>
<dbReference type="SUPFAM" id="SSF52047">
    <property type="entry name" value="RNI-like"/>
    <property type="match status" value="1"/>
</dbReference>
<dbReference type="Gene3D" id="3.80.10.10">
    <property type="entry name" value="Ribonuclease Inhibitor"/>
    <property type="match status" value="1"/>
</dbReference>
<protein>
    <submittedName>
        <fullName evidence="5">Uncharacterized protein</fullName>
    </submittedName>
</protein>
<dbReference type="InterPro" id="IPR001611">
    <property type="entry name" value="Leu-rich_rpt"/>
</dbReference>
<gene>
    <name evidence="5" type="ORF">XENORESO_009422</name>
</gene>
<keyword evidence="1" id="KW-0343">GTPase activation</keyword>
<organism evidence="5 6">
    <name type="scientific">Xenotaenia resolanae</name>
    <dbReference type="NCBI Taxonomy" id="208358"/>
    <lineage>
        <taxon>Eukaryota</taxon>
        <taxon>Metazoa</taxon>
        <taxon>Chordata</taxon>
        <taxon>Craniata</taxon>
        <taxon>Vertebrata</taxon>
        <taxon>Euteleostomi</taxon>
        <taxon>Actinopterygii</taxon>
        <taxon>Neopterygii</taxon>
        <taxon>Teleostei</taxon>
        <taxon>Neoteleostei</taxon>
        <taxon>Acanthomorphata</taxon>
        <taxon>Ovalentaria</taxon>
        <taxon>Atherinomorphae</taxon>
        <taxon>Cyprinodontiformes</taxon>
        <taxon>Goodeidae</taxon>
        <taxon>Xenotaenia</taxon>
    </lineage>
</organism>
<feature type="chain" id="PRO_5047064665" evidence="4">
    <location>
        <begin position="25"/>
        <end position="104"/>
    </location>
</feature>
<dbReference type="PANTHER" id="PTHR24113">
    <property type="entry name" value="RAN GTPASE-ACTIVATING PROTEIN 1"/>
    <property type="match status" value="1"/>
</dbReference>
<feature type="non-terminal residue" evidence="5">
    <location>
        <position position="1"/>
    </location>
</feature>
<reference evidence="5 6" key="1">
    <citation type="submission" date="2021-06" db="EMBL/GenBank/DDBJ databases">
        <authorList>
            <person name="Palmer J.M."/>
        </authorList>
    </citation>
    <scope>NUCLEOTIDE SEQUENCE [LARGE SCALE GENOMIC DNA]</scope>
    <source>
        <strain evidence="5 6">XR_2019</strain>
        <tissue evidence="5">Muscle</tissue>
    </source>
</reference>
<evidence type="ECO:0000256" key="3">
    <source>
        <dbReference type="ARBA" id="ARBA00022737"/>
    </source>
</evidence>
<accession>A0ABV0WKZ6</accession>
<keyword evidence="2" id="KW-0433">Leucine-rich repeat</keyword>
<dbReference type="InterPro" id="IPR032675">
    <property type="entry name" value="LRR_dom_sf"/>
</dbReference>
<evidence type="ECO:0000256" key="1">
    <source>
        <dbReference type="ARBA" id="ARBA00022468"/>
    </source>
</evidence>
<evidence type="ECO:0000256" key="4">
    <source>
        <dbReference type="SAM" id="SignalP"/>
    </source>
</evidence>
<sequence length="104" mass="10829">LFPVICSVPSAYFLLFVFSLRGNAVGMKGAKALANSLKCNRSLKSLNLQENSLGMDGAIFIATALKGNHQLAYINLQGNGIGESGAKVISDAIKASAPSCIVDI</sequence>
<dbReference type="Pfam" id="PF13516">
    <property type="entry name" value="LRR_6"/>
    <property type="match status" value="2"/>
</dbReference>